<dbReference type="InterPro" id="IPR009593">
    <property type="entry name" value="DUF1203"/>
</dbReference>
<evidence type="ECO:0000313" key="1">
    <source>
        <dbReference type="EMBL" id="TQS14162.1"/>
    </source>
</evidence>
<comment type="caution">
    <text evidence="1">The sequence shown here is derived from an EMBL/GenBank/DDBJ whole genome shotgun (WGS) entry which is preliminary data.</text>
</comment>
<protein>
    <submittedName>
        <fullName evidence="1">DUF1203 domain-containing protein</fullName>
    </submittedName>
</protein>
<dbReference type="EMBL" id="VIRM01000061">
    <property type="protein sequence ID" value="TQS14162.1"/>
    <property type="molecule type" value="Genomic_DNA"/>
</dbReference>
<dbReference type="PIRSF" id="PIRSF034110">
    <property type="entry name" value="DUF1203"/>
    <property type="match status" value="1"/>
</dbReference>
<dbReference type="RefSeq" id="WP_142624438.1">
    <property type="nucleotide sequence ID" value="NZ_VIRM01000061.1"/>
</dbReference>
<dbReference type="Proteomes" id="UP000316541">
    <property type="component" value="Unassembled WGS sequence"/>
</dbReference>
<proteinExistence type="predicted"/>
<accession>A0A544YC72</accession>
<evidence type="ECO:0000313" key="2">
    <source>
        <dbReference type="Proteomes" id="UP000316541"/>
    </source>
</evidence>
<reference evidence="1 2" key="1">
    <citation type="submission" date="2019-07" db="EMBL/GenBank/DDBJ databases">
        <title>Microbispora hainanensis DSM 45428.</title>
        <authorList>
            <person name="Thawai C."/>
        </authorList>
    </citation>
    <scope>NUCLEOTIDE SEQUENCE [LARGE SCALE GENOMIC DNA]</scope>
    <source>
        <strain evidence="1 2">DSM 45428</strain>
    </source>
</reference>
<sequence>MTFEIRAIAPDVLDQLRKTDDAGRTPRRIVEVEGGSPLRCCLRRSRPGEAILLAAYAPLRRWAQETGADPGAYEEVGPVFVHEEPCEGPRQETGPGYPAAMGGPRRVFRTYGADGSILDGHLVDAHRSADPVAASILLDTLLKDPETALVHVRAVEFGCFLFEVRRGGPGNPATGDAPVR</sequence>
<name>A0A544YC72_9ACTN</name>
<dbReference type="Pfam" id="PF06718">
    <property type="entry name" value="DUF1203"/>
    <property type="match status" value="1"/>
</dbReference>
<dbReference type="AlphaFoldDB" id="A0A544YC72"/>
<organism evidence="1 2">
    <name type="scientific">Microbispora hainanensis</name>
    <dbReference type="NCBI Taxonomy" id="568844"/>
    <lineage>
        <taxon>Bacteria</taxon>
        <taxon>Bacillati</taxon>
        <taxon>Actinomycetota</taxon>
        <taxon>Actinomycetes</taxon>
        <taxon>Streptosporangiales</taxon>
        <taxon>Streptosporangiaceae</taxon>
        <taxon>Microbispora</taxon>
    </lineage>
</organism>
<gene>
    <name evidence="1" type="ORF">FLX08_34450</name>
</gene>